<keyword evidence="3" id="KW-1185">Reference proteome</keyword>
<organism evidence="2 3">
    <name type="scientific">Pontixanthobacter aquaemixtae</name>
    <dbReference type="NCBI Taxonomy" id="1958940"/>
    <lineage>
        <taxon>Bacteria</taxon>
        <taxon>Pseudomonadati</taxon>
        <taxon>Pseudomonadota</taxon>
        <taxon>Alphaproteobacteria</taxon>
        <taxon>Sphingomonadales</taxon>
        <taxon>Erythrobacteraceae</taxon>
        <taxon>Pontixanthobacter</taxon>
    </lineage>
</organism>
<evidence type="ECO:0000313" key="2">
    <source>
        <dbReference type="EMBL" id="MXO90735.1"/>
    </source>
</evidence>
<proteinExistence type="predicted"/>
<accession>A0A844ZSA3</accession>
<dbReference type="AlphaFoldDB" id="A0A844ZSA3"/>
<gene>
    <name evidence="2" type="ORF">GRI41_07875</name>
</gene>
<evidence type="ECO:0000313" key="3">
    <source>
        <dbReference type="Proteomes" id="UP000442714"/>
    </source>
</evidence>
<feature type="chain" id="PRO_5032465451" evidence="1">
    <location>
        <begin position="28"/>
        <end position="377"/>
    </location>
</feature>
<protein>
    <submittedName>
        <fullName evidence="2">Uncharacterized protein</fullName>
    </submittedName>
</protein>
<reference evidence="2 3" key="1">
    <citation type="submission" date="2019-12" db="EMBL/GenBank/DDBJ databases">
        <title>Genomic-based taxomic classification of the family Erythrobacteraceae.</title>
        <authorList>
            <person name="Xu L."/>
        </authorList>
    </citation>
    <scope>NUCLEOTIDE SEQUENCE [LARGE SCALE GENOMIC DNA]</scope>
    <source>
        <strain evidence="2 3">KCTC 52763</strain>
    </source>
</reference>
<evidence type="ECO:0000256" key="1">
    <source>
        <dbReference type="SAM" id="SignalP"/>
    </source>
</evidence>
<feature type="signal peptide" evidence="1">
    <location>
        <begin position="1"/>
        <end position="27"/>
    </location>
</feature>
<comment type="caution">
    <text evidence="2">The sequence shown here is derived from an EMBL/GenBank/DDBJ whole genome shotgun (WGS) entry which is preliminary data.</text>
</comment>
<dbReference type="Proteomes" id="UP000442714">
    <property type="component" value="Unassembled WGS sequence"/>
</dbReference>
<dbReference type="OrthoDB" id="7423946at2"/>
<sequence length="377" mass="41323">MIDKRLLAAVSGVGLLVTGLAAPAAQAREPRDIYAPIFAQYKSITDARKKLRRKEKKGQPMSGDEYFAMAHACQYEEPASASKILTALSRSGCKDKAVDYFIEAGMRGTPEGFLGAAQKIGTGQATYMYAQMAYQLADTDTALRNDAAAEMAKLRPTAGDIIRVNAQAQSTVQQLLAANRYQTATPGATEGQLASVAPQLKWLDFKNPKRCTWSDAAQKVLQNSYAFDDRRNLPTIPAKVRVPGVKNWVTSRIIRPGGNSSNEIDIYTDFKGNWNGLTVLGLRYSFLEESDGYQATGIRFAEPVKTVAARLAASGFVVNADGSYREQVDKVDTFKYRDERGRQQTSRNIDGVITSVARKNGETLFLCDEVFYASYGA</sequence>
<dbReference type="RefSeq" id="WP_160604228.1">
    <property type="nucleotide sequence ID" value="NZ_WTYX01000001.1"/>
</dbReference>
<name>A0A844ZSA3_9SPHN</name>
<dbReference type="EMBL" id="WTYX01000001">
    <property type="protein sequence ID" value="MXO90735.1"/>
    <property type="molecule type" value="Genomic_DNA"/>
</dbReference>
<keyword evidence="1" id="KW-0732">Signal</keyword>